<evidence type="ECO:0000259" key="2">
    <source>
        <dbReference type="Pfam" id="PF12424"/>
    </source>
</evidence>
<keyword evidence="1" id="KW-0812">Transmembrane</keyword>
<feature type="transmembrane region" description="Helical" evidence="1">
    <location>
        <begin position="13"/>
        <end position="30"/>
    </location>
</feature>
<gene>
    <name evidence="3" type="ORF">EB796_012574</name>
</gene>
<accession>A0A7J7JUV2</accession>
<feature type="transmembrane region" description="Helical" evidence="1">
    <location>
        <begin position="42"/>
        <end position="62"/>
    </location>
</feature>
<proteinExistence type="predicted"/>
<keyword evidence="4" id="KW-1185">Reference proteome</keyword>
<comment type="caution">
    <text evidence="3">The sequence shown here is derived from an EMBL/GenBank/DDBJ whole genome shotgun (WGS) entry which is preliminary data.</text>
</comment>
<reference evidence="3" key="1">
    <citation type="submission" date="2020-06" db="EMBL/GenBank/DDBJ databases">
        <title>Draft genome of Bugula neritina, a colonial animal packing powerful symbionts and potential medicines.</title>
        <authorList>
            <person name="Rayko M."/>
        </authorList>
    </citation>
    <scope>NUCLEOTIDE SEQUENCE [LARGE SCALE GENOMIC DNA]</scope>
    <source>
        <strain evidence="3">Kwan_BN1</strain>
    </source>
</reference>
<sequence length="195" mass="21590">MASPNDNTNSIHSLWRMLQVLLVQLGGFVFSCKPLTLEQWMWCVFFGVSCLIWTQIITFIPVHSLPKAFAVGRNVEEKDIANNAALSQLDGPTEARSKGQILWIRSISRLQQQIDVVKAIRDQADASSDPATKCRSRSRSLASISSAGVVPQLLRRLSGQISTDMIDVPFADSDGQDVILGEIMEEQEEADRKSS</sequence>
<dbReference type="AlphaFoldDB" id="A0A7J7JUV2"/>
<feature type="domain" description="Plasma membrane calcium transporting P-type ATPase C-terminal" evidence="2">
    <location>
        <begin position="99"/>
        <end position="138"/>
    </location>
</feature>
<dbReference type="InterPro" id="IPR023298">
    <property type="entry name" value="ATPase_P-typ_TM_dom_sf"/>
</dbReference>
<dbReference type="Proteomes" id="UP000593567">
    <property type="component" value="Unassembled WGS sequence"/>
</dbReference>
<name>A0A7J7JUV2_BUGNE</name>
<dbReference type="SUPFAM" id="SSF81665">
    <property type="entry name" value="Calcium ATPase, transmembrane domain M"/>
    <property type="match status" value="1"/>
</dbReference>
<evidence type="ECO:0000313" key="4">
    <source>
        <dbReference type="Proteomes" id="UP000593567"/>
    </source>
</evidence>
<evidence type="ECO:0000313" key="3">
    <source>
        <dbReference type="EMBL" id="KAF6029126.1"/>
    </source>
</evidence>
<keyword evidence="1" id="KW-1133">Transmembrane helix</keyword>
<dbReference type="InterPro" id="IPR022141">
    <property type="entry name" value="ATP_Ca_trans_C"/>
</dbReference>
<keyword evidence="1" id="KW-0472">Membrane</keyword>
<dbReference type="EMBL" id="VXIV02001854">
    <property type="protein sequence ID" value="KAF6029126.1"/>
    <property type="molecule type" value="Genomic_DNA"/>
</dbReference>
<protein>
    <submittedName>
        <fullName evidence="3">PMCA</fullName>
    </submittedName>
</protein>
<dbReference type="OrthoDB" id="116380at2759"/>
<organism evidence="3 4">
    <name type="scientific">Bugula neritina</name>
    <name type="common">Brown bryozoan</name>
    <name type="synonym">Sertularia neritina</name>
    <dbReference type="NCBI Taxonomy" id="10212"/>
    <lineage>
        <taxon>Eukaryota</taxon>
        <taxon>Metazoa</taxon>
        <taxon>Spiralia</taxon>
        <taxon>Lophotrochozoa</taxon>
        <taxon>Bryozoa</taxon>
        <taxon>Gymnolaemata</taxon>
        <taxon>Cheilostomatida</taxon>
        <taxon>Flustrina</taxon>
        <taxon>Buguloidea</taxon>
        <taxon>Bugulidae</taxon>
        <taxon>Bugula</taxon>
    </lineage>
</organism>
<dbReference type="GO" id="GO:0005388">
    <property type="term" value="F:P-type calcium transporter activity"/>
    <property type="evidence" value="ECO:0007669"/>
    <property type="project" value="InterPro"/>
</dbReference>
<dbReference type="Pfam" id="PF12424">
    <property type="entry name" value="ATP_Ca_trans_C"/>
    <property type="match status" value="1"/>
</dbReference>
<evidence type="ECO:0000256" key="1">
    <source>
        <dbReference type="SAM" id="Phobius"/>
    </source>
</evidence>